<feature type="region of interest" description="Disordered" evidence="1">
    <location>
        <begin position="111"/>
        <end position="139"/>
    </location>
</feature>
<reference evidence="2 3" key="2">
    <citation type="journal article" date="2013" name="PLoS Genet.">
        <title>Comparative genome structure, secondary metabolite, and effector coding capacity across Cochliobolus pathogens.</title>
        <authorList>
            <person name="Condon B.J."/>
            <person name="Leng Y."/>
            <person name="Wu D."/>
            <person name="Bushley K.E."/>
            <person name="Ohm R.A."/>
            <person name="Otillar R."/>
            <person name="Martin J."/>
            <person name="Schackwitz W."/>
            <person name="Grimwood J."/>
            <person name="MohdZainudin N."/>
            <person name="Xue C."/>
            <person name="Wang R."/>
            <person name="Manning V.A."/>
            <person name="Dhillon B."/>
            <person name="Tu Z.J."/>
            <person name="Steffenson B.J."/>
            <person name="Salamov A."/>
            <person name="Sun H."/>
            <person name="Lowry S."/>
            <person name="LaButti K."/>
            <person name="Han J."/>
            <person name="Copeland A."/>
            <person name="Lindquist E."/>
            <person name="Barry K."/>
            <person name="Schmutz J."/>
            <person name="Baker S.E."/>
            <person name="Ciuffetti L.M."/>
            <person name="Grigoriev I.V."/>
            <person name="Zhong S."/>
            <person name="Turgeon B.G."/>
        </authorList>
    </citation>
    <scope>NUCLEOTIDE SEQUENCE [LARGE SCALE GENOMIC DNA]</scope>
    <source>
        <strain evidence="3">28A</strain>
    </source>
</reference>
<dbReference type="RefSeq" id="XP_008020034.1">
    <property type="nucleotide sequence ID" value="XM_008021843.1"/>
</dbReference>
<dbReference type="AlphaFoldDB" id="R0J2W2"/>
<feature type="compositionally biased region" description="Basic and acidic residues" evidence="1">
    <location>
        <begin position="639"/>
        <end position="650"/>
    </location>
</feature>
<name>R0J2W2_EXST2</name>
<feature type="compositionally biased region" description="Polar residues" evidence="1">
    <location>
        <begin position="371"/>
        <end position="388"/>
    </location>
</feature>
<dbReference type="HOGENOM" id="CLU_019230_0_0_1"/>
<organism evidence="2 3">
    <name type="scientific">Exserohilum turcicum (strain 28A)</name>
    <name type="common">Northern leaf blight fungus</name>
    <name type="synonym">Setosphaeria turcica</name>
    <dbReference type="NCBI Taxonomy" id="671987"/>
    <lineage>
        <taxon>Eukaryota</taxon>
        <taxon>Fungi</taxon>
        <taxon>Dikarya</taxon>
        <taxon>Ascomycota</taxon>
        <taxon>Pezizomycotina</taxon>
        <taxon>Dothideomycetes</taxon>
        <taxon>Pleosporomycetidae</taxon>
        <taxon>Pleosporales</taxon>
        <taxon>Pleosporineae</taxon>
        <taxon>Pleosporaceae</taxon>
        <taxon>Exserohilum</taxon>
    </lineage>
</organism>
<dbReference type="InterPro" id="IPR053221">
    <property type="entry name" value="Burnettramic_acid_biosynth"/>
</dbReference>
<feature type="compositionally biased region" description="Gly residues" evidence="1">
    <location>
        <begin position="433"/>
        <end position="456"/>
    </location>
</feature>
<feature type="compositionally biased region" description="Acidic residues" evidence="1">
    <location>
        <begin position="618"/>
        <end position="633"/>
    </location>
</feature>
<evidence type="ECO:0000313" key="2">
    <source>
        <dbReference type="EMBL" id="EOA91315.1"/>
    </source>
</evidence>
<gene>
    <name evidence="2" type="ORF">SETTUDRAFT_18012</name>
</gene>
<feature type="compositionally biased region" description="Polar residues" evidence="1">
    <location>
        <begin position="27"/>
        <end position="40"/>
    </location>
</feature>
<feature type="region of interest" description="Disordered" evidence="1">
    <location>
        <begin position="1"/>
        <end position="74"/>
    </location>
</feature>
<dbReference type="GeneID" id="19401740"/>
<feature type="compositionally biased region" description="Basic and acidic residues" evidence="1">
    <location>
        <begin position="660"/>
        <end position="682"/>
    </location>
</feature>
<reference evidence="2 3" key="1">
    <citation type="journal article" date="2012" name="PLoS Pathog.">
        <title>Diverse lifestyles and strategies of plant pathogenesis encoded in the genomes of eighteen Dothideomycetes fungi.</title>
        <authorList>
            <person name="Ohm R.A."/>
            <person name="Feau N."/>
            <person name="Henrissat B."/>
            <person name="Schoch C.L."/>
            <person name="Horwitz B.A."/>
            <person name="Barry K.W."/>
            <person name="Condon B.J."/>
            <person name="Copeland A.C."/>
            <person name="Dhillon B."/>
            <person name="Glaser F."/>
            <person name="Hesse C.N."/>
            <person name="Kosti I."/>
            <person name="LaButti K."/>
            <person name="Lindquist E.A."/>
            <person name="Lucas S."/>
            <person name="Salamov A.A."/>
            <person name="Bradshaw R.E."/>
            <person name="Ciuffetti L."/>
            <person name="Hamelin R.C."/>
            <person name="Kema G.H.J."/>
            <person name="Lawrence C."/>
            <person name="Scott J.A."/>
            <person name="Spatafora J.W."/>
            <person name="Turgeon B.G."/>
            <person name="de Wit P.J.G.M."/>
            <person name="Zhong S."/>
            <person name="Goodwin S.B."/>
            <person name="Grigoriev I.V."/>
        </authorList>
    </citation>
    <scope>NUCLEOTIDE SEQUENCE [LARGE SCALE GENOMIC DNA]</scope>
    <source>
        <strain evidence="3">28A</strain>
    </source>
</reference>
<keyword evidence="3" id="KW-1185">Reference proteome</keyword>
<dbReference type="EMBL" id="KB908481">
    <property type="protein sequence ID" value="EOA91315.1"/>
    <property type="molecule type" value="Genomic_DNA"/>
</dbReference>
<dbReference type="Proteomes" id="UP000016935">
    <property type="component" value="Unassembled WGS sequence"/>
</dbReference>
<feature type="compositionally biased region" description="Gly residues" evidence="1">
    <location>
        <begin position="472"/>
        <end position="484"/>
    </location>
</feature>
<feature type="region of interest" description="Disordered" evidence="1">
    <location>
        <begin position="760"/>
        <end position="780"/>
    </location>
</feature>
<protein>
    <submittedName>
        <fullName evidence="2">Uncharacterized protein</fullName>
    </submittedName>
</protein>
<feature type="region of interest" description="Disordered" evidence="1">
    <location>
        <begin position="366"/>
        <end position="456"/>
    </location>
</feature>
<feature type="region of interest" description="Disordered" evidence="1">
    <location>
        <begin position="531"/>
        <end position="747"/>
    </location>
</feature>
<evidence type="ECO:0000313" key="3">
    <source>
        <dbReference type="Proteomes" id="UP000016935"/>
    </source>
</evidence>
<feature type="compositionally biased region" description="Basic residues" evidence="1">
    <location>
        <begin position="683"/>
        <end position="709"/>
    </location>
</feature>
<feature type="compositionally biased region" description="Basic and acidic residues" evidence="1">
    <location>
        <begin position="591"/>
        <end position="601"/>
    </location>
</feature>
<sequence>MAGPPAYPADSHPSSPPSPPSVSSQSNVAFTPSATSVADSSDNEFEPTPVHSPGGPQYEDLPPSYEDARHQAVHDARNGIAPIDPNQIEAHRITLSQGPSDPEIWEYRVRGEQTDPASEQEHAPDYANHTSDKATSVPVQHVSSVESIPVGRMRSELTPPSTTSGLASTLLSQALEFTRHPTHAAPRHSPHLNRIIAIPGEGGTDRPAGEYEQFLCAYTQTLHGHAVEPDQFLDFLRGLNVLLRSTNTTANDLLQELSGGMESSSLVSQYIRGANEAFFAPRGLRVSFRSEAAILAALPLPTGPGQRDAIANRLVEEPRSAAIRAQRFTPWIEPLNIEKLPAPGEHMHRLHELGERFAGRTPSAYAVPRFSDNTSSQSGGSRATSTYENPPHSVPTPSEETQYGHGQQSGFQRGNWSPFGAPGFGPFGPPGNGPFGPAGYGPFGAPGNGPFGGPGRGPFGGPGRGPFGAAGNGPFGRRGRGCGAPGPSRQGDYSVGKEWADVGKEIGKIGEEFGKMIGDLGMQFGQQANRLGMNVQRATSGSGSQQQSAPRTNSYRQPTEDLPPSYEPASGQESGVLRGDHKIQPDYTASKTEKGKNKARDMDDDDDDDASSTSSESSDSDSDSESDDMEEYYDAQNIFDKRVRSIEEAATRGNQSAEQASRERASVQQERQRLKEKFDVKQSKRTVMRNLKKRGRELKKQHRQRKKQLRASSDDGKGKGKAKKSKEWKVEKRSYKEKRKELRREKLAAKKEWRKARQEWREARSESRKMRRGVTDGDGNRDIGQDKLVWLVIENLGP</sequence>
<dbReference type="STRING" id="671987.R0J2W2"/>
<dbReference type="eggNOG" id="ENOG502QS59">
    <property type="taxonomic scope" value="Eukaryota"/>
</dbReference>
<feature type="region of interest" description="Disordered" evidence="1">
    <location>
        <begin position="472"/>
        <end position="494"/>
    </location>
</feature>
<accession>R0J2W2</accession>
<feature type="compositionally biased region" description="Basic and acidic residues" evidence="1">
    <location>
        <begin position="111"/>
        <end position="124"/>
    </location>
</feature>
<dbReference type="PANTHER" id="PTHR38887">
    <property type="entry name" value="CHROMOSOME 21, WHOLE GENOME SHOTGUN SEQUENCE"/>
    <property type="match status" value="1"/>
</dbReference>
<dbReference type="OrthoDB" id="3068835at2759"/>
<evidence type="ECO:0000256" key="1">
    <source>
        <dbReference type="SAM" id="MobiDB-lite"/>
    </source>
</evidence>
<feature type="compositionally biased region" description="Basic and acidic residues" evidence="1">
    <location>
        <begin position="725"/>
        <end position="747"/>
    </location>
</feature>
<dbReference type="PANTHER" id="PTHR38887:SF1">
    <property type="entry name" value="RAS MODIFICATION PROTEIN ERF4"/>
    <property type="match status" value="1"/>
</dbReference>
<feature type="compositionally biased region" description="Polar residues" evidence="1">
    <location>
        <begin position="395"/>
        <end position="415"/>
    </location>
</feature>
<proteinExistence type="predicted"/>